<proteinExistence type="predicted"/>
<reference evidence="2 3" key="1">
    <citation type="journal article" date="2016" name="Nat. Commun.">
        <title>Ectomycorrhizal ecology is imprinted in the genome of the dominant symbiotic fungus Cenococcum geophilum.</title>
        <authorList>
            <consortium name="DOE Joint Genome Institute"/>
            <person name="Peter M."/>
            <person name="Kohler A."/>
            <person name="Ohm R.A."/>
            <person name="Kuo A."/>
            <person name="Krutzmann J."/>
            <person name="Morin E."/>
            <person name="Arend M."/>
            <person name="Barry K.W."/>
            <person name="Binder M."/>
            <person name="Choi C."/>
            <person name="Clum A."/>
            <person name="Copeland A."/>
            <person name="Grisel N."/>
            <person name="Haridas S."/>
            <person name="Kipfer T."/>
            <person name="LaButti K."/>
            <person name="Lindquist E."/>
            <person name="Lipzen A."/>
            <person name="Maire R."/>
            <person name="Meier B."/>
            <person name="Mihaltcheva S."/>
            <person name="Molinier V."/>
            <person name="Murat C."/>
            <person name="Poggeler S."/>
            <person name="Quandt C.A."/>
            <person name="Sperisen C."/>
            <person name="Tritt A."/>
            <person name="Tisserant E."/>
            <person name="Crous P.W."/>
            <person name="Henrissat B."/>
            <person name="Nehls U."/>
            <person name="Egli S."/>
            <person name="Spatafora J.W."/>
            <person name="Grigoriev I.V."/>
            <person name="Martin F.M."/>
        </authorList>
    </citation>
    <scope>NUCLEOTIDE SEQUENCE [LARGE SCALE GENOMIC DNA]</scope>
    <source>
        <strain evidence="2 3">CBS 207.34</strain>
    </source>
</reference>
<accession>A0A8E2EV11</accession>
<sequence>MNWFKNEIRPIEGSECDTRVPLLKDERIWIRWPVWLFYRLPKYLGHVALSVLRPICMLIPVVLGFCIKMLEANPPYFRVSKRYGRH</sequence>
<keyword evidence="1" id="KW-1133">Transmembrane helix</keyword>
<keyword evidence="1" id="KW-0472">Membrane</keyword>
<name>A0A8E2EV11_9PEZI</name>
<evidence type="ECO:0000313" key="2">
    <source>
        <dbReference type="EMBL" id="OCL04828.1"/>
    </source>
</evidence>
<dbReference type="AlphaFoldDB" id="A0A8E2EV11"/>
<protein>
    <submittedName>
        <fullName evidence="2">Uncharacterized protein</fullName>
    </submittedName>
</protein>
<evidence type="ECO:0000256" key="1">
    <source>
        <dbReference type="SAM" id="Phobius"/>
    </source>
</evidence>
<keyword evidence="3" id="KW-1185">Reference proteome</keyword>
<feature type="transmembrane region" description="Helical" evidence="1">
    <location>
        <begin position="43"/>
        <end position="67"/>
    </location>
</feature>
<organism evidence="2 3">
    <name type="scientific">Glonium stellatum</name>
    <dbReference type="NCBI Taxonomy" id="574774"/>
    <lineage>
        <taxon>Eukaryota</taxon>
        <taxon>Fungi</taxon>
        <taxon>Dikarya</taxon>
        <taxon>Ascomycota</taxon>
        <taxon>Pezizomycotina</taxon>
        <taxon>Dothideomycetes</taxon>
        <taxon>Pleosporomycetidae</taxon>
        <taxon>Gloniales</taxon>
        <taxon>Gloniaceae</taxon>
        <taxon>Glonium</taxon>
    </lineage>
</organism>
<dbReference type="Proteomes" id="UP000250140">
    <property type="component" value="Unassembled WGS sequence"/>
</dbReference>
<keyword evidence="1" id="KW-0812">Transmembrane</keyword>
<dbReference type="EMBL" id="KV750425">
    <property type="protein sequence ID" value="OCL04828.1"/>
    <property type="molecule type" value="Genomic_DNA"/>
</dbReference>
<evidence type="ECO:0000313" key="3">
    <source>
        <dbReference type="Proteomes" id="UP000250140"/>
    </source>
</evidence>
<gene>
    <name evidence="2" type="ORF">AOQ84DRAFT_109601</name>
</gene>